<dbReference type="AlphaFoldDB" id="A0AAV0TZM0"/>
<reference evidence="2" key="1">
    <citation type="submission" date="2022-12" db="EMBL/GenBank/DDBJ databases">
        <authorList>
            <person name="Webb A."/>
        </authorList>
    </citation>
    <scope>NUCLEOTIDE SEQUENCE</scope>
    <source>
        <strain evidence="2">Pd1</strain>
    </source>
</reference>
<organism evidence="2 3">
    <name type="scientific">Peronospora destructor</name>
    <dbReference type="NCBI Taxonomy" id="86335"/>
    <lineage>
        <taxon>Eukaryota</taxon>
        <taxon>Sar</taxon>
        <taxon>Stramenopiles</taxon>
        <taxon>Oomycota</taxon>
        <taxon>Peronosporomycetes</taxon>
        <taxon>Peronosporales</taxon>
        <taxon>Peronosporaceae</taxon>
        <taxon>Peronospora</taxon>
    </lineage>
</organism>
<dbReference type="Proteomes" id="UP001162029">
    <property type="component" value="Unassembled WGS sequence"/>
</dbReference>
<gene>
    <name evidence="2" type="ORF">PDE001_LOCUS4342</name>
</gene>
<accession>A0AAV0TZM0</accession>
<sequence>MEHYFATMKYLASSRGFHDGCPSVERGRNWLTSTDREDARILHPFSLDDKVDVELEFVLIDTKRDQEMCIELSGDEDDEDDVDVDASIEMRANVLAGRRSSSEGNVGETTEWKVSDLDNNNDEANRVKSEDSDSDFDAKSSGGDDNKVELKVSKLPGSASDSKSDSHSESDEDDTASKVQSSSEDDIDFFDSGVESKIIKDKARADFMSNSDSESDDDKTAKQSTVVIFKRQQQRQQQRRSVENQAKRRNQHFGDSATNNKHKSL</sequence>
<evidence type="ECO:0008006" key="4">
    <source>
        <dbReference type="Google" id="ProtNLM"/>
    </source>
</evidence>
<feature type="compositionally biased region" description="Basic and acidic residues" evidence="1">
    <location>
        <begin position="123"/>
        <end position="152"/>
    </location>
</feature>
<dbReference type="EMBL" id="CANTFM010000783">
    <property type="protein sequence ID" value="CAI5729804.1"/>
    <property type="molecule type" value="Genomic_DNA"/>
</dbReference>
<protein>
    <recommendedName>
        <fullName evidence="4">FACT complex subunit</fullName>
    </recommendedName>
</protein>
<evidence type="ECO:0000313" key="3">
    <source>
        <dbReference type="Proteomes" id="UP001162029"/>
    </source>
</evidence>
<feature type="region of interest" description="Disordered" evidence="1">
    <location>
        <begin position="97"/>
        <end position="265"/>
    </location>
</feature>
<name>A0AAV0TZM0_9STRA</name>
<comment type="caution">
    <text evidence="2">The sequence shown here is derived from an EMBL/GenBank/DDBJ whole genome shotgun (WGS) entry which is preliminary data.</text>
</comment>
<evidence type="ECO:0000313" key="2">
    <source>
        <dbReference type="EMBL" id="CAI5729804.1"/>
    </source>
</evidence>
<proteinExistence type="predicted"/>
<evidence type="ECO:0000256" key="1">
    <source>
        <dbReference type="SAM" id="MobiDB-lite"/>
    </source>
</evidence>
<keyword evidence="3" id="KW-1185">Reference proteome</keyword>